<proteinExistence type="predicted"/>
<name>A0A6C0LJV8_9ZZZZ</name>
<dbReference type="AlphaFoldDB" id="A0A6C0LJV8"/>
<sequence>MKLAIIRRAIITAAHSSLGNSLFINLNLNKMRDNVSVKICDDCDGSCVKKTYK</sequence>
<dbReference type="EMBL" id="MN740525">
    <property type="protein sequence ID" value="QHU31209.1"/>
    <property type="molecule type" value="Genomic_DNA"/>
</dbReference>
<reference evidence="1" key="1">
    <citation type="journal article" date="2020" name="Nature">
        <title>Giant virus diversity and host interactions through global metagenomics.</title>
        <authorList>
            <person name="Schulz F."/>
            <person name="Roux S."/>
            <person name="Paez-Espino D."/>
            <person name="Jungbluth S."/>
            <person name="Walsh D.A."/>
            <person name="Denef V.J."/>
            <person name="McMahon K.D."/>
            <person name="Konstantinidis K.T."/>
            <person name="Eloe-Fadrosh E.A."/>
            <person name="Kyrpides N.C."/>
            <person name="Woyke T."/>
        </authorList>
    </citation>
    <scope>NUCLEOTIDE SEQUENCE</scope>
    <source>
        <strain evidence="1">GVMAG-M-3300027963-21</strain>
    </source>
</reference>
<accession>A0A6C0LJV8</accession>
<evidence type="ECO:0000313" key="1">
    <source>
        <dbReference type="EMBL" id="QHU31209.1"/>
    </source>
</evidence>
<protein>
    <submittedName>
        <fullName evidence="1">Uncharacterized protein</fullName>
    </submittedName>
</protein>
<organism evidence="1">
    <name type="scientific">viral metagenome</name>
    <dbReference type="NCBI Taxonomy" id="1070528"/>
    <lineage>
        <taxon>unclassified sequences</taxon>
        <taxon>metagenomes</taxon>
        <taxon>organismal metagenomes</taxon>
    </lineage>
</organism>